<proteinExistence type="predicted"/>
<dbReference type="Proteomes" id="UP000596074">
    <property type="component" value="Chromosome"/>
</dbReference>
<accession>A0A9X7YMZ7</accession>
<dbReference type="Gene3D" id="3.50.50.60">
    <property type="entry name" value="FAD/NAD(P)-binding domain"/>
    <property type="match status" value="1"/>
</dbReference>
<evidence type="ECO:0000313" key="3">
    <source>
        <dbReference type="Proteomes" id="UP000596074"/>
    </source>
</evidence>
<organism evidence="2 3">
    <name type="scientific">Venatoribacter cucullus</name>
    <dbReference type="NCBI Taxonomy" id="2661630"/>
    <lineage>
        <taxon>Bacteria</taxon>
        <taxon>Pseudomonadati</taxon>
        <taxon>Pseudomonadota</taxon>
        <taxon>Gammaproteobacteria</taxon>
        <taxon>Oceanospirillales</taxon>
        <taxon>Oceanospirillaceae</taxon>
        <taxon>Venatoribacter</taxon>
    </lineage>
</organism>
<dbReference type="AlphaFoldDB" id="A0A9X7YMZ7"/>
<dbReference type="Pfam" id="PF01593">
    <property type="entry name" value="Amino_oxidase"/>
    <property type="match status" value="1"/>
</dbReference>
<evidence type="ECO:0000313" key="2">
    <source>
        <dbReference type="EMBL" id="QQD23503.1"/>
    </source>
</evidence>
<evidence type="ECO:0000259" key="1">
    <source>
        <dbReference type="Pfam" id="PF01593"/>
    </source>
</evidence>
<reference evidence="2 3" key="1">
    <citation type="submission" date="2019-11" db="EMBL/GenBank/DDBJ databases">
        <title>Venatorbacter sp. nov. a predator of Campylobacter and other Gram-negative bacteria.</title>
        <authorList>
            <person name="Saeedi A."/>
            <person name="Cummings N.J."/>
            <person name="Connerton I.F."/>
            <person name="Connerton P.L."/>
        </authorList>
    </citation>
    <scope>NUCLEOTIDE SEQUENCE [LARGE SCALE GENOMIC DNA]</scope>
    <source>
        <strain evidence="2">XL5</strain>
    </source>
</reference>
<dbReference type="Pfam" id="PF13450">
    <property type="entry name" value="NAD_binding_8"/>
    <property type="match status" value="1"/>
</dbReference>
<dbReference type="GO" id="GO:0016491">
    <property type="term" value="F:oxidoreductase activity"/>
    <property type="evidence" value="ECO:0007669"/>
    <property type="project" value="InterPro"/>
</dbReference>
<dbReference type="KEGG" id="vcw:GJQ55_02935"/>
<dbReference type="SUPFAM" id="SSF51905">
    <property type="entry name" value="FAD/NAD(P)-binding domain"/>
    <property type="match status" value="1"/>
</dbReference>
<dbReference type="Gene3D" id="3.90.660.10">
    <property type="match status" value="1"/>
</dbReference>
<feature type="domain" description="Amine oxidase" evidence="1">
    <location>
        <begin position="132"/>
        <end position="321"/>
    </location>
</feature>
<protein>
    <submittedName>
        <fullName evidence="2">FAD-dependent oxidoreductase</fullName>
    </submittedName>
</protein>
<dbReference type="EMBL" id="CP046056">
    <property type="protein sequence ID" value="QQD23503.1"/>
    <property type="molecule type" value="Genomic_DNA"/>
</dbReference>
<gene>
    <name evidence="2" type="ORF">GJQ55_02935</name>
</gene>
<name>A0A9X7YMZ7_9GAMM</name>
<dbReference type="PANTHER" id="PTHR16128:SF5">
    <property type="entry name" value="FAD_NAD(P)-BINDING OXIDOREDUCTASE FAMILY PROTEIN"/>
    <property type="match status" value="1"/>
</dbReference>
<keyword evidence="3" id="KW-1185">Reference proteome</keyword>
<sequence>MAEIAIIGAGMAGLSALHVLAAAGHQITLFDKSRGSGGRMATKKVGDASWDMGAQFMRAHSPEFAGQLQTWQQRGWIARWQAEPHEWRQGQLRPTGDNIERFVGMPRMTGLSRQLLSSAHPFIDSTRIISAANQADGWHLRSDDERDFGPFAGLIINTPPQQAAPLLASSPGLQQQCEQVDMLPCWTLLLTLPQRLNLPDMVFVKEGPLGFIARNNSKPGRDAGEAWVIQAGHDWSRQHADSPREQVQQQLLEAFTDLSGADLRVAANLWLHRWLYAIPAKALTLGALTDLQHNLAVCGDWCHSPSLEGAWLSGRRAATSLLTTLN</sequence>
<dbReference type="RefSeq" id="WP_228346027.1">
    <property type="nucleotide sequence ID" value="NZ_CP046056.1"/>
</dbReference>
<dbReference type="InterPro" id="IPR036188">
    <property type="entry name" value="FAD/NAD-bd_sf"/>
</dbReference>
<dbReference type="InterPro" id="IPR002937">
    <property type="entry name" value="Amino_oxidase"/>
</dbReference>
<dbReference type="PANTHER" id="PTHR16128">
    <property type="entry name" value="FAD/NAD(P)-BINDING OXIDOREDUCTASE FAMILY PROTEIN"/>
    <property type="match status" value="1"/>
</dbReference>